<gene>
    <name evidence="1" type="ORF">GCM10010989_16040</name>
</gene>
<organism evidence="1 2">
    <name type="scientific">Croceicoccus pelagius</name>
    <dbReference type="NCBI Taxonomy" id="1703341"/>
    <lineage>
        <taxon>Bacteria</taxon>
        <taxon>Pseudomonadati</taxon>
        <taxon>Pseudomonadota</taxon>
        <taxon>Alphaproteobacteria</taxon>
        <taxon>Sphingomonadales</taxon>
        <taxon>Erythrobacteraceae</taxon>
        <taxon>Croceicoccus</taxon>
    </lineage>
</organism>
<comment type="caution">
    <text evidence="1">The sequence shown here is derived from an EMBL/GenBank/DDBJ whole genome shotgun (WGS) entry which is preliminary data.</text>
</comment>
<evidence type="ECO:0000313" key="1">
    <source>
        <dbReference type="EMBL" id="GGD42782.1"/>
    </source>
</evidence>
<evidence type="ECO:0000313" key="2">
    <source>
        <dbReference type="Proteomes" id="UP000598997"/>
    </source>
</evidence>
<name>A0A916YFQ0_9SPHN</name>
<dbReference type="AlphaFoldDB" id="A0A916YFQ0"/>
<accession>A0A916YFQ0</accession>
<proteinExistence type="predicted"/>
<reference evidence="1 2" key="1">
    <citation type="journal article" date="2014" name="Int. J. Syst. Evol. Microbiol.">
        <title>Complete genome sequence of Corynebacterium casei LMG S-19264T (=DSM 44701T), isolated from a smear-ripened cheese.</title>
        <authorList>
            <consortium name="US DOE Joint Genome Institute (JGI-PGF)"/>
            <person name="Walter F."/>
            <person name="Albersmeier A."/>
            <person name="Kalinowski J."/>
            <person name="Ruckert C."/>
        </authorList>
    </citation>
    <scope>NUCLEOTIDE SEQUENCE [LARGE SCALE GENOMIC DNA]</scope>
    <source>
        <strain evidence="1 2">CGMCC 1.15358</strain>
    </source>
</reference>
<sequence length="205" mass="22228">MTNRARLHSLLWTGAVAFALALALALTLQVKAVNSQIAETEKSILATKQRIAVLETEFQTRARQQQLVRWNEVEFGYVAPKASQFLDGQAQLAMLGKPVDIIESAPIRMADAAEVVAEGEEAPAPVRMASAEVAGPVKLKGDPEKAKADLPVRLAAAEAPRMMRQLVARDTARETAKPAAKEVKAERAASFAERFDIDSVIGEKR</sequence>
<dbReference type="EMBL" id="BMIO01000004">
    <property type="protein sequence ID" value="GGD42782.1"/>
    <property type="molecule type" value="Genomic_DNA"/>
</dbReference>
<keyword evidence="2" id="KW-1185">Reference proteome</keyword>
<dbReference type="RefSeq" id="WP_066766288.1">
    <property type="nucleotide sequence ID" value="NZ_BMIO01000004.1"/>
</dbReference>
<dbReference type="Proteomes" id="UP000598997">
    <property type="component" value="Unassembled WGS sequence"/>
</dbReference>
<dbReference type="OrthoDB" id="7391128at2"/>
<protein>
    <submittedName>
        <fullName evidence="1">Uncharacterized protein</fullName>
    </submittedName>
</protein>